<organism evidence="1 2">
    <name type="scientific">Glonium stellatum</name>
    <dbReference type="NCBI Taxonomy" id="574774"/>
    <lineage>
        <taxon>Eukaryota</taxon>
        <taxon>Fungi</taxon>
        <taxon>Dikarya</taxon>
        <taxon>Ascomycota</taxon>
        <taxon>Pezizomycotina</taxon>
        <taxon>Dothideomycetes</taxon>
        <taxon>Pleosporomycetidae</taxon>
        <taxon>Gloniales</taxon>
        <taxon>Gloniaceae</taxon>
        <taxon>Glonium</taxon>
    </lineage>
</organism>
<dbReference type="OrthoDB" id="3791173at2759"/>
<accession>A0A8E2F070</accession>
<protein>
    <submittedName>
        <fullName evidence="1">Uncharacterized protein</fullName>
    </submittedName>
</protein>
<dbReference type="EMBL" id="KV749704">
    <property type="protein sequence ID" value="OCL08170.1"/>
    <property type="molecule type" value="Genomic_DNA"/>
</dbReference>
<reference evidence="1 2" key="1">
    <citation type="journal article" date="2016" name="Nat. Commun.">
        <title>Ectomycorrhizal ecology is imprinted in the genome of the dominant symbiotic fungus Cenococcum geophilum.</title>
        <authorList>
            <consortium name="DOE Joint Genome Institute"/>
            <person name="Peter M."/>
            <person name="Kohler A."/>
            <person name="Ohm R.A."/>
            <person name="Kuo A."/>
            <person name="Krutzmann J."/>
            <person name="Morin E."/>
            <person name="Arend M."/>
            <person name="Barry K.W."/>
            <person name="Binder M."/>
            <person name="Choi C."/>
            <person name="Clum A."/>
            <person name="Copeland A."/>
            <person name="Grisel N."/>
            <person name="Haridas S."/>
            <person name="Kipfer T."/>
            <person name="LaButti K."/>
            <person name="Lindquist E."/>
            <person name="Lipzen A."/>
            <person name="Maire R."/>
            <person name="Meier B."/>
            <person name="Mihaltcheva S."/>
            <person name="Molinier V."/>
            <person name="Murat C."/>
            <person name="Poggeler S."/>
            <person name="Quandt C.A."/>
            <person name="Sperisen C."/>
            <person name="Tritt A."/>
            <person name="Tisserant E."/>
            <person name="Crous P.W."/>
            <person name="Henrissat B."/>
            <person name="Nehls U."/>
            <person name="Egli S."/>
            <person name="Spatafora J.W."/>
            <person name="Grigoriev I.V."/>
            <person name="Martin F.M."/>
        </authorList>
    </citation>
    <scope>NUCLEOTIDE SEQUENCE [LARGE SCALE GENOMIC DNA]</scope>
    <source>
        <strain evidence="1 2">CBS 207.34</strain>
    </source>
</reference>
<dbReference type="Proteomes" id="UP000250140">
    <property type="component" value="Unassembled WGS sequence"/>
</dbReference>
<keyword evidence="2" id="KW-1185">Reference proteome</keyword>
<proteinExistence type="predicted"/>
<sequence length="135" mass="14835">MNPRKYSSYTEARIAQYNITTILIDPYTPMHAYSPILLIKSLTLPNWTVQKAFSRMTAFFRLGPSLLSKDVPIAYNEGKPVNASYWLDTQDVSNPISTDLVPAPATRARTTTGAAPAIVSAPLPIRLPISSKKGL</sequence>
<gene>
    <name evidence="1" type="ORF">AOQ84DRAFT_364351</name>
</gene>
<name>A0A8E2F070_9PEZI</name>
<evidence type="ECO:0000313" key="2">
    <source>
        <dbReference type="Proteomes" id="UP000250140"/>
    </source>
</evidence>
<dbReference type="AlphaFoldDB" id="A0A8E2F070"/>
<evidence type="ECO:0000313" key="1">
    <source>
        <dbReference type="EMBL" id="OCL08170.1"/>
    </source>
</evidence>